<dbReference type="SUPFAM" id="SSF51064">
    <property type="entry name" value="Head domain of nucleotide exchange factor GrpE"/>
    <property type="match status" value="1"/>
</dbReference>
<evidence type="ECO:0000256" key="7">
    <source>
        <dbReference type="ARBA" id="ARBA00053401"/>
    </source>
</evidence>
<dbReference type="InterPro" id="IPR009012">
    <property type="entry name" value="GrpE_head"/>
</dbReference>
<dbReference type="PANTHER" id="PTHR21237">
    <property type="entry name" value="GRPE PROTEIN"/>
    <property type="match status" value="1"/>
</dbReference>
<feature type="region of interest" description="Disordered" evidence="14">
    <location>
        <begin position="1"/>
        <end position="21"/>
    </location>
</feature>
<evidence type="ECO:0000256" key="14">
    <source>
        <dbReference type="SAM" id="MobiDB-lite"/>
    </source>
</evidence>
<keyword evidence="5 10" id="KW-0346">Stress response</keyword>
<evidence type="ECO:0000256" key="6">
    <source>
        <dbReference type="ARBA" id="ARBA00023186"/>
    </source>
</evidence>
<dbReference type="AlphaFoldDB" id="A0A6I6MS65"/>
<gene>
    <name evidence="10 15" type="primary">grpE</name>
    <name evidence="15" type="ORF">DSM104635_03856</name>
</gene>
<comment type="similarity">
    <text evidence="2 10 12">Belongs to the GrpE family.</text>
</comment>
<dbReference type="SUPFAM" id="SSF58014">
    <property type="entry name" value="Coiled-coil domain of nucleotide exchange factor GrpE"/>
    <property type="match status" value="1"/>
</dbReference>
<comment type="subcellular location">
    <subcellularLocation>
        <location evidence="1 10">Cytoplasm</location>
    </subcellularLocation>
</comment>
<keyword evidence="13" id="KW-0175">Coiled coil</keyword>
<evidence type="ECO:0000256" key="2">
    <source>
        <dbReference type="ARBA" id="ARBA00009054"/>
    </source>
</evidence>
<dbReference type="GO" id="GO:0005737">
    <property type="term" value="C:cytoplasm"/>
    <property type="evidence" value="ECO:0007669"/>
    <property type="project" value="UniProtKB-SubCell"/>
</dbReference>
<dbReference type="PANTHER" id="PTHR21237:SF23">
    <property type="entry name" value="GRPE PROTEIN HOMOLOG, MITOCHONDRIAL"/>
    <property type="match status" value="1"/>
</dbReference>
<comment type="subunit">
    <text evidence="3 10">Homodimer.</text>
</comment>
<dbReference type="GO" id="GO:0000774">
    <property type="term" value="F:adenyl-nucleotide exchange factor activity"/>
    <property type="evidence" value="ECO:0007669"/>
    <property type="project" value="InterPro"/>
</dbReference>
<dbReference type="Gene3D" id="2.30.22.10">
    <property type="entry name" value="Head domain of nucleotide exchange factor GrpE"/>
    <property type="match status" value="1"/>
</dbReference>
<evidence type="ECO:0000256" key="3">
    <source>
        <dbReference type="ARBA" id="ARBA00011738"/>
    </source>
</evidence>
<evidence type="ECO:0000256" key="9">
    <source>
        <dbReference type="ARBA" id="ARBA00076414"/>
    </source>
</evidence>
<evidence type="ECO:0000256" key="4">
    <source>
        <dbReference type="ARBA" id="ARBA00022490"/>
    </source>
</evidence>
<dbReference type="Proteomes" id="UP000431269">
    <property type="component" value="Chromosome"/>
</dbReference>
<dbReference type="GO" id="GO:0051087">
    <property type="term" value="F:protein-folding chaperone binding"/>
    <property type="evidence" value="ECO:0007669"/>
    <property type="project" value="InterPro"/>
</dbReference>
<dbReference type="CDD" id="cd00446">
    <property type="entry name" value="GrpE"/>
    <property type="match status" value="1"/>
</dbReference>
<evidence type="ECO:0000256" key="13">
    <source>
        <dbReference type="SAM" id="Coils"/>
    </source>
</evidence>
<dbReference type="Pfam" id="PF01025">
    <property type="entry name" value="GrpE"/>
    <property type="match status" value="1"/>
</dbReference>
<evidence type="ECO:0000313" key="16">
    <source>
        <dbReference type="Proteomes" id="UP000431269"/>
    </source>
</evidence>
<keyword evidence="4 10" id="KW-0963">Cytoplasm</keyword>
<dbReference type="InterPro" id="IPR013805">
    <property type="entry name" value="GrpE_CC"/>
</dbReference>
<dbReference type="FunFam" id="2.30.22.10:FF:000001">
    <property type="entry name" value="Protein GrpE"/>
    <property type="match status" value="1"/>
</dbReference>
<evidence type="ECO:0000256" key="11">
    <source>
        <dbReference type="RuleBase" id="RU000639"/>
    </source>
</evidence>
<dbReference type="GO" id="GO:0042803">
    <property type="term" value="F:protein homodimerization activity"/>
    <property type="evidence" value="ECO:0007669"/>
    <property type="project" value="InterPro"/>
</dbReference>
<evidence type="ECO:0000256" key="10">
    <source>
        <dbReference type="HAMAP-Rule" id="MF_01151"/>
    </source>
</evidence>
<dbReference type="Gene3D" id="3.90.20.20">
    <property type="match status" value="1"/>
</dbReference>
<protein>
    <recommendedName>
        <fullName evidence="8 10">Protein GrpE</fullName>
    </recommendedName>
    <alternativeName>
        <fullName evidence="9 10">HSP-70 cofactor</fullName>
    </alternativeName>
</protein>
<feature type="coiled-coil region" evidence="13">
    <location>
        <begin position="21"/>
        <end position="52"/>
    </location>
</feature>
<dbReference type="NCBIfam" id="NF010748">
    <property type="entry name" value="PRK14150.1"/>
    <property type="match status" value="1"/>
</dbReference>
<dbReference type="PROSITE" id="PS01071">
    <property type="entry name" value="GRPE"/>
    <property type="match status" value="1"/>
</dbReference>
<keyword evidence="16" id="KW-1185">Reference proteome</keyword>
<evidence type="ECO:0000313" key="15">
    <source>
        <dbReference type="EMBL" id="QGZ96991.1"/>
    </source>
</evidence>
<evidence type="ECO:0000256" key="12">
    <source>
        <dbReference type="RuleBase" id="RU004478"/>
    </source>
</evidence>
<accession>A0A6I6MS65</accession>
<dbReference type="RefSeq" id="WP_158767811.1">
    <property type="nucleotide sequence ID" value="NZ_CP047045.1"/>
</dbReference>
<sequence length="181" mass="19061">MTDESNATVDDAPETDAASPTAALEAELAKARDEMLRALAEVENTRRRADRTVQDARTYAIDRFAADLLPVADSLSRALAAAPRDDVDEGFRNLLTGVELTEKALLEAFARHGLRRVGAKGDAFNPNIHQAVAQAPGDTPAGTVLEVMQPGYVLGDRTVRAAMVLVSAGPAGGAPNVDITV</sequence>
<dbReference type="EMBL" id="CP047045">
    <property type="protein sequence ID" value="QGZ96991.1"/>
    <property type="molecule type" value="Genomic_DNA"/>
</dbReference>
<organism evidence="15 16">
    <name type="scientific">Terricaulis silvestris</name>
    <dbReference type="NCBI Taxonomy" id="2686094"/>
    <lineage>
        <taxon>Bacteria</taxon>
        <taxon>Pseudomonadati</taxon>
        <taxon>Pseudomonadota</taxon>
        <taxon>Alphaproteobacteria</taxon>
        <taxon>Caulobacterales</taxon>
        <taxon>Caulobacteraceae</taxon>
        <taxon>Terricaulis</taxon>
    </lineage>
</organism>
<dbReference type="KEGG" id="tsv:DSM104635_03856"/>
<proteinExistence type="inferred from homology"/>
<keyword evidence="6 10" id="KW-0143">Chaperone</keyword>
<name>A0A6I6MS65_9CAUL</name>
<evidence type="ECO:0000256" key="1">
    <source>
        <dbReference type="ARBA" id="ARBA00004496"/>
    </source>
</evidence>
<comment type="function">
    <text evidence="7 10 11">Participates actively in the response to hyperosmotic and heat shock by preventing the aggregation of stress-denatured proteins, in association with DnaK and GrpE. It is the nucleotide exchange factor for DnaK and may function as a thermosensor. Unfolded proteins bind initially to DnaJ; upon interaction with the DnaJ-bound protein, DnaK hydrolyzes its bound ATP, resulting in the formation of a stable complex. GrpE releases ADP from DnaK; ATP binding to DnaK triggers the release of the substrate protein, thus completing the reaction cycle. Several rounds of ATP-dependent interactions between DnaJ, DnaK and GrpE are required for fully efficient folding.</text>
</comment>
<dbReference type="InterPro" id="IPR000740">
    <property type="entry name" value="GrpE"/>
</dbReference>
<dbReference type="PRINTS" id="PR00773">
    <property type="entry name" value="GRPEPROTEIN"/>
</dbReference>
<evidence type="ECO:0000256" key="8">
    <source>
        <dbReference type="ARBA" id="ARBA00072274"/>
    </source>
</evidence>
<dbReference type="GO" id="GO:0051082">
    <property type="term" value="F:unfolded protein binding"/>
    <property type="evidence" value="ECO:0007669"/>
    <property type="project" value="TreeGrafter"/>
</dbReference>
<dbReference type="GO" id="GO:0006457">
    <property type="term" value="P:protein folding"/>
    <property type="evidence" value="ECO:0007669"/>
    <property type="project" value="InterPro"/>
</dbReference>
<evidence type="ECO:0000256" key="5">
    <source>
        <dbReference type="ARBA" id="ARBA00023016"/>
    </source>
</evidence>
<dbReference type="HAMAP" id="MF_01151">
    <property type="entry name" value="GrpE"/>
    <property type="match status" value="1"/>
</dbReference>
<reference evidence="16" key="1">
    <citation type="submission" date="2019-12" db="EMBL/GenBank/DDBJ databases">
        <title>Complete genome of Terracaulis silvestris 0127_4.</title>
        <authorList>
            <person name="Vieira S."/>
            <person name="Riedel T."/>
            <person name="Sproer C."/>
            <person name="Pascual J."/>
            <person name="Boedeker C."/>
            <person name="Overmann J."/>
        </authorList>
    </citation>
    <scope>NUCLEOTIDE SEQUENCE [LARGE SCALE GENOMIC DNA]</scope>
    <source>
        <strain evidence="16">0127_4</strain>
    </source>
</reference>